<dbReference type="PANTHER" id="PTHR43132:SF6">
    <property type="entry name" value="HTH-TYPE TRANSCRIPTIONAL REPRESSOR CZRA"/>
    <property type="match status" value="1"/>
</dbReference>
<dbReference type="eggNOG" id="COG0640">
    <property type="taxonomic scope" value="Bacteria"/>
</dbReference>
<dbReference type="RefSeq" id="WP_010580562.1">
    <property type="nucleotide sequence ID" value="NZ_AHYZ01000089.1"/>
</dbReference>
<dbReference type="Pfam" id="PF01022">
    <property type="entry name" value="HTH_5"/>
    <property type="match status" value="1"/>
</dbReference>
<dbReference type="OrthoDB" id="9794330at2"/>
<dbReference type="PROSITE" id="PS50987">
    <property type="entry name" value="HTH_ARSR_2"/>
    <property type="match status" value="1"/>
</dbReference>
<dbReference type="CDD" id="cd00090">
    <property type="entry name" value="HTH_ARSR"/>
    <property type="match status" value="1"/>
</dbReference>
<protein>
    <recommendedName>
        <fullName evidence="4">HTH arsR-type domain-containing protein</fullName>
    </recommendedName>
</protein>
<keyword evidence="3" id="KW-0804">Transcription</keyword>
<proteinExistence type="predicted"/>
<dbReference type="GO" id="GO:0003677">
    <property type="term" value="F:DNA binding"/>
    <property type="evidence" value="ECO:0007669"/>
    <property type="project" value="UniProtKB-KW"/>
</dbReference>
<keyword evidence="2" id="KW-0238">DNA-binding</keyword>
<keyword evidence="6" id="KW-1185">Reference proteome</keyword>
<dbReference type="InterPro" id="IPR036390">
    <property type="entry name" value="WH_DNA-bd_sf"/>
</dbReference>
<feature type="domain" description="HTH arsR-type" evidence="4">
    <location>
        <begin position="12"/>
        <end position="106"/>
    </location>
</feature>
<reference evidence="5 6" key="1">
    <citation type="journal article" date="2015" name="Genome Announc.">
        <title>Expanding the biotechnology potential of lactobacilli through comparative genomics of 213 strains and associated genera.</title>
        <authorList>
            <person name="Sun Z."/>
            <person name="Harris H.M."/>
            <person name="McCann A."/>
            <person name="Guo C."/>
            <person name="Argimon S."/>
            <person name="Zhang W."/>
            <person name="Yang X."/>
            <person name="Jeffery I.B."/>
            <person name="Cooney J.C."/>
            <person name="Kagawa T.F."/>
            <person name="Liu W."/>
            <person name="Song Y."/>
            <person name="Salvetti E."/>
            <person name="Wrobel A."/>
            <person name="Rasinkangas P."/>
            <person name="Parkhill J."/>
            <person name="Rea M.C."/>
            <person name="O'Sullivan O."/>
            <person name="Ritari J."/>
            <person name="Douillard F.P."/>
            <person name="Paul Ross R."/>
            <person name="Yang R."/>
            <person name="Briner A.E."/>
            <person name="Felis G.E."/>
            <person name="de Vos W.M."/>
            <person name="Barrangou R."/>
            <person name="Klaenhammer T.R."/>
            <person name="Caufield P.W."/>
            <person name="Cui Y."/>
            <person name="Zhang H."/>
            <person name="O'Toole P.W."/>
        </authorList>
    </citation>
    <scope>NUCLEOTIDE SEQUENCE [LARGE SCALE GENOMIC DNA]</scope>
    <source>
        <strain evidence="5 6">DSM 20605</strain>
    </source>
</reference>
<dbReference type="InterPro" id="IPR001845">
    <property type="entry name" value="HTH_ArsR_DNA-bd_dom"/>
</dbReference>
<dbReference type="InterPro" id="IPR036388">
    <property type="entry name" value="WH-like_DNA-bd_sf"/>
</dbReference>
<dbReference type="GO" id="GO:0003700">
    <property type="term" value="F:DNA-binding transcription factor activity"/>
    <property type="evidence" value="ECO:0007669"/>
    <property type="project" value="InterPro"/>
</dbReference>
<dbReference type="PANTHER" id="PTHR43132">
    <property type="entry name" value="ARSENICAL RESISTANCE OPERON REPRESSOR ARSR-RELATED"/>
    <property type="match status" value="1"/>
</dbReference>
<dbReference type="SMART" id="SM00418">
    <property type="entry name" value="HTH_ARSR"/>
    <property type="match status" value="1"/>
</dbReference>
<evidence type="ECO:0000256" key="2">
    <source>
        <dbReference type="ARBA" id="ARBA00023125"/>
    </source>
</evidence>
<dbReference type="EMBL" id="AYYX01000016">
    <property type="protein sequence ID" value="KRM88980.1"/>
    <property type="molecule type" value="Genomic_DNA"/>
</dbReference>
<dbReference type="Gene3D" id="1.10.10.10">
    <property type="entry name" value="Winged helix-like DNA-binding domain superfamily/Winged helix DNA-binding domain"/>
    <property type="match status" value="1"/>
</dbReference>
<evidence type="ECO:0000259" key="4">
    <source>
        <dbReference type="PROSITE" id="PS50987"/>
    </source>
</evidence>
<organism evidence="5 6">
    <name type="scientific">Liquorilactobacillus vini DSM 20605</name>
    <dbReference type="NCBI Taxonomy" id="1133569"/>
    <lineage>
        <taxon>Bacteria</taxon>
        <taxon>Bacillati</taxon>
        <taxon>Bacillota</taxon>
        <taxon>Bacilli</taxon>
        <taxon>Lactobacillales</taxon>
        <taxon>Lactobacillaceae</taxon>
        <taxon>Liquorilactobacillus</taxon>
    </lineage>
</organism>
<dbReference type="AlphaFoldDB" id="A0A0R2CG54"/>
<dbReference type="InterPro" id="IPR011991">
    <property type="entry name" value="ArsR-like_HTH"/>
</dbReference>
<evidence type="ECO:0000313" key="6">
    <source>
        <dbReference type="Proteomes" id="UP000051576"/>
    </source>
</evidence>
<dbReference type="NCBIfam" id="NF033788">
    <property type="entry name" value="HTH_metalloreg"/>
    <property type="match status" value="1"/>
</dbReference>
<evidence type="ECO:0000313" key="5">
    <source>
        <dbReference type="EMBL" id="KRM88980.1"/>
    </source>
</evidence>
<comment type="caution">
    <text evidence="5">The sequence shown here is derived from an EMBL/GenBank/DDBJ whole genome shotgun (WGS) entry which is preliminary data.</text>
</comment>
<dbReference type="SUPFAM" id="SSF46785">
    <property type="entry name" value="Winged helix' DNA-binding domain"/>
    <property type="match status" value="1"/>
</dbReference>
<accession>A0A0R2CG54</accession>
<gene>
    <name evidence="5" type="ORF">FD21_GL000533</name>
</gene>
<keyword evidence="1" id="KW-0805">Transcription regulation</keyword>
<sequence>MSAKKIFPAQATEQEQLAEAEQIFKLLSNPVRLKMLKLLEKSSLNVNQLANSLQLEQSAVSHQLAILRQHQLVVAQRQGKANFYHLDDPHIIDIIDEGLAHADHVIRGKLHGQ</sequence>
<dbReference type="PATRIC" id="fig|1133569.4.peg.568"/>
<name>A0A0R2CG54_9LACO</name>
<dbReference type="STRING" id="1133569.FD21_GL000533"/>
<dbReference type="PRINTS" id="PR00778">
    <property type="entry name" value="HTHARSR"/>
</dbReference>
<dbReference type="InterPro" id="IPR051011">
    <property type="entry name" value="Metal_resp_trans_reg"/>
</dbReference>
<evidence type="ECO:0000256" key="1">
    <source>
        <dbReference type="ARBA" id="ARBA00023015"/>
    </source>
</evidence>
<dbReference type="Proteomes" id="UP000051576">
    <property type="component" value="Unassembled WGS sequence"/>
</dbReference>
<evidence type="ECO:0000256" key="3">
    <source>
        <dbReference type="ARBA" id="ARBA00023163"/>
    </source>
</evidence>